<comment type="caution">
    <text evidence="2">The sequence shown here is derived from an EMBL/GenBank/DDBJ whole genome shotgun (WGS) entry which is preliminary data.</text>
</comment>
<keyword evidence="3" id="KW-1185">Reference proteome</keyword>
<evidence type="ECO:0008006" key="4">
    <source>
        <dbReference type="Google" id="ProtNLM"/>
    </source>
</evidence>
<reference evidence="2 3" key="1">
    <citation type="submission" date="2022-03" db="EMBL/GenBank/DDBJ databases">
        <title>Parabacteroides sp. nov. isolated from swine feces.</title>
        <authorList>
            <person name="Bak J.E."/>
        </authorList>
    </citation>
    <scope>NUCLEOTIDE SEQUENCE [LARGE SCALE GENOMIC DNA]</scope>
    <source>
        <strain evidence="2 3">AGMB00274</strain>
    </source>
</reference>
<protein>
    <recommendedName>
        <fullName evidence="4">HTH araC/xylS-type domain-containing protein</fullName>
    </recommendedName>
</protein>
<evidence type="ECO:0000256" key="1">
    <source>
        <dbReference type="SAM" id="Phobius"/>
    </source>
</evidence>
<keyword evidence="1" id="KW-0472">Membrane</keyword>
<keyword evidence="1" id="KW-1133">Transmembrane helix</keyword>
<sequence>MNLEMFYAAACLVYIISGLFCGYIRWTHMCRPFDECAHCYYPARKQITFFFSAVVLQFPYLLQPSDEGTWVYIRIFGVLYYSLGFSLVLRRYFYKQQIQHSILNVSGAIVVTGILFISLSLVLFGHGDMLVQYKTPLLWVTGGIGVLLTCNVLHMIKWLKKRINYFHYDNYSNEEDFPFKFAKKILFFPIIWIAMMFVVFFTANGWAKFIIDILCALWMVVFLSLILHPQLKEDTSNQDETLPNPEENSVNTDHAQETMMREEIGENDWILCDAAVRDKVLEVVLQKYKNPYLQKSGIMNEIPKGMKHDANKFISAIGFYNLINMFRLQYARLYLEAYPDATQNAVAVSSGFVSRYAFYRAKKQVDVIIPDFVREVSI</sequence>
<feature type="transmembrane region" description="Helical" evidence="1">
    <location>
        <begin position="137"/>
        <end position="156"/>
    </location>
</feature>
<accession>A0ABT0C1D0</accession>
<keyword evidence="1" id="KW-0812">Transmembrane</keyword>
<name>A0ABT0C1D0_9BACT</name>
<feature type="transmembrane region" description="Helical" evidence="1">
    <location>
        <begin position="101"/>
        <end position="125"/>
    </location>
</feature>
<feature type="transmembrane region" description="Helical" evidence="1">
    <location>
        <begin position="209"/>
        <end position="227"/>
    </location>
</feature>
<dbReference type="Proteomes" id="UP001165444">
    <property type="component" value="Unassembled WGS sequence"/>
</dbReference>
<feature type="transmembrane region" description="Helical" evidence="1">
    <location>
        <begin position="69"/>
        <end position="89"/>
    </location>
</feature>
<feature type="transmembrane region" description="Helical" evidence="1">
    <location>
        <begin position="6"/>
        <end position="26"/>
    </location>
</feature>
<proteinExistence type="predicted"/>
<dbReference type="RefSeq" id="WP_147378476.1">
    <property type="nucleotide sequence ID" value="NZ_JAKZMM010000021.1"/>
</dbReference>
<dbReference type="EMBL" id="JAKZMM010000021">
    <property type="protein sequence ID" value="MCJ2380839.1"/>
    <property type="molecule type" value="Genomic_DNA"/>
</dbReference>
<evidence type="ECO:0000313" key="2">
    <source>
        <dbReference type="EMBL" id="MCJ2380839.1"/>
    </source>
</evidence>
<feature type="transmembrane region" description="Helical" evidence="1">
    <location>
        <begin position="47"/>
        <end position="63"/>
    </location>
</feature>
<gene>
    <name evidence="2" type="ORF">MUN53_09475</name>
</gene>
<evidence type="ECO:0000313" key="3">
    <source>
        <dbReference type="Proteomes" id="UP001165444"/>
    </source>
</evidence>
<organism evidence="2 3">
    <name type="scientific">Parabacteroides faecalis</name>
    <dbReference type="NCBI Taxonomy" id="2924040"/>
    <lineage>
        <taxon>Bacteria</taxon>
        <taxon>Pseudomonadati</taxon>
        <taxon>Bacteroidota</taxon>
        <taxon>Bacteroidia</taxon>
        <taxon>Bacteroidales</taxon>
        <taxon>Tannerellaceae</taxon>
        <taxon>Parabacteroides</taxon>
    </lineage>
</organism>
<feature type="transmembrane region" description="Helical" evidence="1">
    <location>
        <begin position="185"/>
        <end position="203"/>
    </location>
</feature>